<evidence type="ECO:0000313" key="6">
    <source>
        <dbReference type="WBParaSite" id="DME_0000264001-mRNA-1"/>
    </source>
</evidence>
<keyword evidence="2" id="KW-0812">Transmembrane</keyword>
<gene>
    <name evidence="3" type="ORF">DME_LOCUS7000</name>
</gene>
<feature type="region of interest" description="Disordered" evidence="1">
    <location>
        <begin position="168"/>
        <end position="218"/>
    </location>
</feature>
<evidence type="ECO:0000313" key="3">
    <source>
        <dbReference type="EMBL" id="VDN57027.1"/>
    </source>
</evidence>
<reference evidence="3 5" key="2">
    <citation type="submission" date="2018-11" db="EMBL/GenBank/DDBJ databases">
        <authorList>
            <consortium name="Pathogen Informatics"/>
        </authorList>
    </citation>
    <scope>NUCLEOTIDE SEQUENCE [LARGE SCALE GENOMIC DNA]</scope>
</reference>
<organism evidence="4 6">
    <name type="scientific">Dracunculus medinensis</name>
    <name type="common">Guinea worm</name>
    <dbReference type="NCBI Taxonomy" id="318479"/>
    <lineage>
        <taxon>Eukaryota</taxon>
        <taxon>Metazoa</taxon>
        <taxon>Ecdysozoa</taxon>
        <taxon>Nematoda</taxon>
        <taxon>Chromadorea</taxon>
        <taxon>Rhabditida</taxon>
        <taxon>Spirurina</taxon>
        <taxon>Dracunculoidea</taxon>
        <taxon>Dracunculidae</taxon>
        <taxon>Dracunculus</taxon>
    </lineage>
</organism>
<feature type="compositionally biased region" description="Basic and acidic residues" evidence="1">
    <location>
        <begin position="209"/>
        <end position="218"/>
    </location>
</feature>
<feature type="compositionally biased region" description="Basic and acidic residues" evidence="1">
    <location>
        <begin position="174"/>
        <end position="190"/>
    </location>
</feature>
<feature type="transmembrane region" description="Helical" evidence="2">
    <location>
        <begin position="7"/>
        <end position="28"/>
    </location>
</feature>
<dbReference type="Proteomes" id="UP000274756">
    <property type="component" value="Unassembled WGS sequence"/>
</dbReference>
<feature type="region of interest" description="Disordered" evidence="1">
    <location>
        <begin position="296"/>
        <end position="400"/>
    </location>
</feature>
<name>A0A0N4U6S2_DRAME</name>
<evidence type="ECO:0000313" key="4">
    <source>
        <dbReference type="Proteomes" id="UP000038040"/>
    </source>
</evidence>
<feature type="region of interest" description="Disordered" evidence="1">
    <location>
        <begin position="63"/>
        <end position="84"/>
    </location>
</feature>
<accession>A0A0N4U6S2</accession>
<dbReference type="EMBL" id="UYYG01001158">
    <property type="protein sequence ID" value="VDN57027.1"/>
    <property type="molecule type" value="Genomic_DNA"/>
</dbReference>
<sequence>MSHCIESAYIIATLIGCFIAARLINFILDWQHRKKLENVGKARFVCVSESWIECNGSSEIKSEHVDENGAKSEHENENEIISEDHRLKKDLGNQAVPEISTKSNDPEIRGRCLKGKKIWRIEGTKVVLRFSSKDLKNEIFQPLDHSLNLISKVEENVEVSRRSMKRAPLFGPNDIKKEKNESNRPFESKKGARLFGPIKQKETQPSGDFGDKKNIQLHRSGDKKLKKIELIDNSEDKDGAQGAQLFGLTKQKKAQPSGHFRNKNSIQLIRLDHKNQKFEIFDEFEGERMRVMSSINDSGKEKAGFTADSKECNENAPPPSPIDSKEEKTKEIKEGIQLFDPSGTKEKKTESTSDSESNKNISPPSAIDRKEEKTEETKKGTPLFGPSSAEEKKTESTSEFECNKIISPPCLVDSKNEKTEFSPADFEDVNDMEVDCSKSFHKKGNTPLTKVMRLCNEQITVNLVDNLPGEDDFINKPHISSYNVEERHKWPRREVENK</sequence>
<evidence type="ECO:0000256" key="1">
    <source>
        <dbReference type="SAM" id="MobiDB-lite"/>
    </source>
</evidence>
<keyword evidence="2" id="KW-0472">Membrane</keyword>
<feature type="compositionally biased region" description="Basic and acidic residues" evidence="1">
    <location>
        <begin position="367"/>
        <end position="379"/>
    </location>
</feature>
<dbReference type="Proteomes" id="UP000038040">
    <property type="component" value="Unplaced"/>
</dbReference>
<feature type="compositionally biased region" description="Basic and acidic residues" evidence="1">
    <location>
        <begin position="298"/>
        <end position="313"/>
    </location>
</feature>
<keyword evidence="5" id="KW-1185">Reference proteome</keyword>
<feature type="compositionally biased region" description="Basic and acidic residues" evidence="1">
    <location>
        <begin position="323"/>
        <end position="334"/>
    </location>
</feature>
<dbReference type="WBParaSite" id="DME_0000264001-mRNA-1">
    <property type="protein sequence ID" value="DME_0000264001-mRNA-1"/>
    <property type="gene ID" value="DME_0000264001"/>
</dbReference>
<evidence type="ECO:0000313" key="5">
    <source>
        <dbReference type="Proteomes" id="UP000274756"/>
    </source>
</evidence>
<protein>
    <submittedName>
        <fullName evidence="3 6">Uncharacterized protein</fullName>
    </submittedName>
</protein>
<evidence type="ECO:0000256" key="2">
    <source>
        <dbReference type="SAM" id="Phobius"/>
    </source>
</evidence>
<dbReference type="AlphaFoldDB" id="A0A0N4U6S2"/>
<proteinExistence type="predicted"/>
<reference evidence="6" key="1">
    <citation type="submission" date="2017-02" db="UniProtKB">
        <authorList>
            <consortium name="WormBaseParasite"/>
        </authorList>
    </citation>
    <scope>IDENTIFICATION</scope>
</reference>
<keyword evidence="2" id="KW-1133">Transmembrane helix</keyword>